<dbReference type="AlphaFoldDB" id="A0A0N1HGY8"/>
<evidence type="ECO:0000313" key="1">
    <source>
        <dbReference type="EMBL" id="KPI34856.1"/>
    </source>
</evidence>
<gene>
    <name evidence="1" type="ORF">AB675_2249</name>
</gene>
<accession>A0A0N1HGY8</accession>
<dbReference type="GeneID" id="28734084"/>
<proteinExistence type="predicted"/>
<dbReference type="RefSeq" id="XP_017994819.1">
    <property type="nucleotide sequence ID" value="XM_018142204.1"/>
</dbReference>
<comment type="caution">
    <text evidence="1">The sequence shown here is derived from an EMBL/GenBank/DDBJ whole genome shotgun (WGS) entry which is preliminary data.</text>
</comment>
<dbReference type="EMBL" id="LFJN01000048">
    <property type="protein sequence ID" value="KPI34856.1"/>
    <property type="molecule type" value="Genomic_DNA"/>
</dbReference>
<name>A0A0N1HGY8_9EURO</name>
<evidence type="ECO:0000313" key="2">
    <source>
        <dbReference type="Proteomes" id="UP000038010"/>
    </source>
</evidence>
<dbReference type="Proteomes" id="UP000038010">
    <property type="component" value="Unassembled WGS sequence"/>
</dbReference>
<keyword evidence="2" id="KW-1185">Reference proteome</keyword>
<dbReference type="VEuPathDB" id="FungiDB:AB675_2249"/>
<organism evidence="1 2">
    <name type="scientific">Cyphellophora attinorum</name>
    <dbReference type="NCBI Taxonomy" id="1664694"/>
    <lineage>
        <taxon>Eukaryota</taxon>
        <taxon>Fungi</taxon>
        <taxon>Dikarya</taxon>
        <taxon>Ascomycota</taxon>
        <taxon>Pezizomycotina</taxon>
        <taxon>Eurotiomycetes</taxon>
        <taxon>Chaetothyriomycetidae</taxon>
        <taxon>Chaetothyriales</taxon>
        <taxon>Cyphellophoraceae</taxon>
        <taxon>Cyphellophora</taxon>
    </lineage>
</organism>
<sequence length="127" mass="14663">MSEHPNGNSENMAPQATGAAELDIPVPAPMINIRLLYYIANVPTTRHWAMSQHQWTETQSGEVDLHDDNKQALDEMISYMSEGQSFQFYNEQKWKSERLTWQPRDPHAHIKKIWLTSNLQPSILCLS</sequence>
<protein>
    <submittedName>
        <fullName evidence="1">Uncharacterized protein</fullName>
    </submittedName>
</protein>
<reference evidence="1 2" key="1">
    <citation type="submission" date="2015-06" db="EMBL/GenBank/DDBJ databases">
        <title>Draft genome of the ant-associated black yeast Phialophora attae CBS 131958.</title>
        <authorList>
            <person name="Moreno L.F."/>
            <person name="Stielow B.J."/>
            <person name="de Hoog S."/>
            <person name="Vicente V.A."/>
            <person name="Weiss V.A."/>
            <person name="de Vries M."/>
            <person name="Cruz L.M."/>
            <person name="Souza E.M."/>
        </authorList>
    </citation>
    <scope>NUCLEOTIDE SEQUENCE [LARGE SCALE GENOMIC DNA]</scope>
    <source>
        <strain evidence="1 2">CBS 131958</strain>
    </source>
</reference>